<dbReference type="InterPro" id="IPR011990">
    <property type="entry name" value="TPR-like_helical_dom_sf"/>
</dbReference>
<accession>A0A9D5K7V0</accession>
<dbReference type="InterPro" id="IPR019734">
    <property type="entry name" value="TPR_rpt"/>
</dbReference>
<keyword evidence="1" id="KW-0802">TPR repeat</keyword>
<dbReference type="AlphaFoldDB" id="A0A9D5K7V0"/>
<evidence type="ECO:0000256" key="1">
    <source>
        <dbReference type="PROSITE-ProRule" id="PRU00339"/>
    </source>
</evidence>
<gene>
    <name evidence="2" type="ORF">GF359_01895</name>
</gene>
<protein>
    <submittedName>
        <fullName evidence="2">Tetratricopeptide repeat protein</fullName>
    </submittedName>
</protein>
<feature type="repeat" description="TPR" evidence="1">
    <location>
        <begin position="44"/>
        <end position="77"/>
    </location>
</feature>
<comment type="caution">
    <text evidence="2">The sequence shown here is derived from an EMBL/GenBank/DDBJ whole genome shotgun (WGS) entry which is preliminary data.</text>
</comment>
<dbReference type="PROSITE" id="PS50005">
    <property type="entry name" value="TPR"/>
    <property type="match status" value="1"/>
</dbReference>
<organism evidence="2 3">
    <name type="scientific">candidate division WOR-3 bacterium</name>
    <dbReference type="NCBI Taxonomy" id="2052148"/>
    <lineage>
        <taxon>Bacteria</taxon>
        <taxon>Bacteria division WOR-3</taxon>
    </lineage>
</organism>
<name>A0A9D5K7V0_UNCW3</name>
<reference evidence="2" key="1">
    <citation type="submission" date="2019-11" db="EMBL/GenBank/DDBJ databases">
        <title>Microbial mats filling the niche in hypersaline microbial mats.</title>
        <authorList>
            <person name="Wong H.L."/>
            <person name="Macleod F.I."/>
            <person name="White R.A. III"/>
            <person name="Burns B.P."/>
        </authorList>
    </citation>
    <scope>NUCLEOTIDE SEQUENCE</scope>
    <source>
        <strain evidence="2">Bin_327</strain>
    </source>
</reference>
<sequence>MNKEEEFDETQDLADKAQFYILNQKYSEALKILKKLTAEENAGPHIFYLYGLALEGSNSFEEAKNAFRRVIELDPEHKEARQHLDKLIDG</sequence>
<dbReference type="Pfam" id="PF22871">
    <property type="entry name" value="AimR"/>
    <property type="match status" value="1"/>
</dbReference>
<dbReference type="SUPFAM" id="SSF48452">
    <property type="entry name" value="TPR-like"/>
    <property type="match status" value="1"/>
</dbReference>
<proteinExistence type="predicted"/>
<dbReference type="Proteomes" id="UP000630660">
    <property type="component" value="Unassembled WGS sequence"/>
</dbReference>
<dbReference type="InterPro" id="IPR047705">
    <property type="entry name" value="AimR-like"/>
</dbReference>
<evidence type="ECO:0000313" key="2">
    <source>
        <dbReference type="EMBL" id="MBD3363946.1"/>
    </source>
</evidence>
<dbReference type="Gene3D" id="1.25.40.10">
    <property type="entry name" value="Tetratricopeptide repeat domain"/>
    <property type="match status" value="1"/>
</dbReference>
<dbReference type="EMBL" id="WJKJ01000058">
    <property type="protein sequence ID" value="MBD3363946.1"/>
    <property type="molecule type" value="Genomic_DNA"/>
</dbReference>
<evidence type="ECO:0000313" key="3">
    <source>
        <dbReference type="Proteomes" id="UP000630660"/>
    </source>
</evidence>